<protein>
    <submittedName>
        <fullName evidence="1">Uncharacterized protein</fullName>
    </submittedName>
</protein>
<accession>A0ACB8RPN3</accession>
<feature type="non-terminal residue" evidence="1">
    <location>
        <position position="1"/>
    </location>
</feature>
<organism evidence="1 2">
    <name type="scientific">Auriscalpium vulgare</name>
    <dbReference type="NCBI Taxonomy" id="40419"/>
    <lineage>
        <taxon>Eukaryota</taxon>
        <taxon>Fungi</taxon>
        <taxon>Dikarya</taxon>
        <taxon>Basidiomycota</taxon>
        <taxon>Agaricomycotina</taxon>
        <taxon>Agaricomycetes</taxon>
        <taxon>Russulales</taxon>
        <taxon>Auriscalpiaceae</taxon>
        <taxon>Auriscalpium</taxon>
    </lineage>
</organism>
<dbReference type="Proteomes" id="UP000814033">
    <property type="component" value="Unassembled WGS sequence"/>
</dbReference>
<gene>
    <name evidence="1" type="ORF">FA95DRAFT_1473405</name>
</gene>
<evidence type="ECO:0000313" key="2">
    <source>
        <dbReference type="Proteomes" id="UP000814033"/>
    </source>
</evidence>
<comment type="caution">
    <text evidence="1">The sequence shown here is derived from an EMBL/GenBank/DDBJ whole genome shotgun (WGS) entry which is preliminary data.</text>
</comment>
<evidence type="ECO:0000313" key="1">
    <source>
        <dbReference type="EMBL" id="KAI0045995.1"/>
    </source>
</evidence>
<sequence>LRNKGIVLETTASDLADWLRQHENKEQFETLFASGSVQIRDRLHPVIMDFVPISHKAGDDAEYRRIEEDSGLRTGEIASTRWLKPIARRTSEQKVALVLVKFHSEKAANNAISTGLIMAGKRVKGRRLLAEPRRCLKCQRFGRHIAAQCKAEHDTCGTCGGNHLTKDCDTPSEQTQDHWCVSCDTHGHASWSRACPSFERERANMALRDPTATYRFFPT</sequence>
<feature type="non-terminal residue" evidence="1">
    <location>
        <position position="219"/>
    </location>
</feature>
<name>A0ACB8RPN3_9AGAM</name>
<keyword evidence="2" id="KW-1185">Reference proteome</keyword>
<reference evidence="1" key="2">
    <citation type="journal article" date="2022" name="New Phytol.">
        <title>Evolutionary transition to the ectomycorrhizal habit in the genomes of a hyperdiverse lineage of mushroom-forming fungi.</title>
        <authorList>
            <person name="Looney B."/>
            <person name="Miyauchi S."/>
            <person name="Morin E."/>
            <person name="Drula E."/>
            <person name="Courty P.E."/>
            <person name="Kohler A."/>
            <person name="Kuo A."/>
            <person name="LaButti K."/>
            <person name="Pangilinan J."/>
            <person name="Lipzen A."/>
            <person name="Riley R."/>
            <person name="Andreopoulos W."/>
            <person name="He G."/>
            <person name="Johnson J."/>
            <person name="Nolan M."/>
            <person name="Tritt A."/>
            <person name="Barry K.W."/>
            <person name="Grigoriev I.V."/>
            <person name="Nagy L.G."/>
            <person name="Hibbett D."/>
            <person name="Henrissat B."/>
            <person name="Matheny P.B."/>
            <person name="Labbe J."/>
            <person name="Martin F.M."/>
        </authorList>
    </citation>
    <scope>NUCLEOTIDE SEQUENCE</scope>
    <source>
        <strain evidence="1">FP105234-sp</strain>
    </source>
</reference>
<dbReference type="EMBL" id="MU275937">
    <property type="protein sequence ID" value="KAI0045995.1"/>
    <property type="molecule type" value="Genomic_DNA"/>
</dbReference>
<reference evidence="1" key="1">
    <citation type="submission" date="2021-02" db="EMBL/GenBank/DDBJ databases">
        <authorList>
            <consortium name="DOE Joint Genome Institute"/>
            <person name="Ahrendt S."/>
            <person name="Looney B.P."/>
            <person name="Miyauchi S."/>
            <person name="Morin E."/>
            <person name="Drula E."/>
            <person name="Courty P.E."/>
            <person name="Chicoki N."/>
            <person name="Fauchery L."/>
            <person name="Kohler A."/>
            <person name="Kuo A."/>
            <person name="Labutti K."/>
            <person name="Pangilinan J."/>
            <person name="Lipzen A."/>
            <person name="Riley R."/>
            <person name="Andreopoulos W."/>
            <person name="He G."/>
            <person name="Johnson J."/>
            <person name="Barry K.W."/>
            <person name="Grigoriev I.V."/>
            <person name="Nagy L."/>
            <person name="Hibbett D."/>
            <person name="Henrissat B."/>
            <person name="Matheny P.B."/>
            <person name="Labbe J."/>
            <person name="Martin F."/>
        </authorList>
    </citation>
    <scope>NUCLEOTIDE SEQUENCE</scope>
    <source>
        <strain evidence="1">FP105234-sp</strain>
    </source>
</reference>
<proteinExistence type="predicted"/>